<sequence length="1385" mass="157157">MGGKRSFWIESKRFDLTWEGRGQVKFTEIGKHHRCDIFTGIEGAIWLGRCVEENITREREQAFIRTRGEHNKTYVIRRYNNNYGRYVEVTECGRGGRRGRIIIPEGQKQSGWRGFVKELKLLMVPDQCQTNGIIQGGLQSKEVKKIEMKPTQLLDIESGDRKSYVAAVGGGQQVLPKPPITVSEKGKEKITTNQGSQDPPKIMPKKRAPLQFFPFSAAPAVENRTVRGGLIIHLNEQGQRKVSWALNEEKKKPIWVPCGPGSGINKEIGGGLSGLKAQSVFEVGESSHNLSVGAQRPNTNSEPTPKTLEPVLDPLLLVNPESQNKPDNAVTDSDHSEPSGVGSCAHGDLVETGMGHGDLVETGMGRPHQPVTPTAWIDWRLILTDGRRIAIPEFSASPWDSTQLRPYGNDNEVMVLPIAGGLTHGSSGEGDKGISEEGSSGKTMMVLEDTSDTLEITPLAIDLSMQEEEYVSSGVLENSSTVPQQPSDWVMEHMKKIGKVLGASYEGNEEFVMGLLQNIEAQRTPKSHSESLINRRERGLNDGDKCLRIRNLLRLWKADLVCLQETKLGETDRSLIKSLWGCPQLDWLSLGSNGASGGILMIWDKRVLEKMEEAAGHYSLSCKFRNVSDQFEWIFTGVYGPNADRDRRALWEELAGLVSWWDAPWCIGGDFNVVRFPSEKSGQVPLTTAMQDFSDFISDCGLLDTPLEGGQFTWSNNREFTSMSRLDRFLFSPDWADHLGLVNQQRLPQVLSDHFPILLNCGRIMGGKRPFRFENMWLKEEGFVDKVRSWWEAYFFEGTPSFVMASKLKALKGDLKQWNAQEFGNVAVQQQGLLHSLNAIETIAESRSLTVEEKKEKERLILDWEKNSLLDEISWRQKSRATWLKEGDKNTKFFHSVANSHRRHNTIKQLHINGELSSNQTDIKAQIVKFYQALYTEDTGYRPKLDGLDFTPIKAEEAAWLERPFEEDEITMVVRKMNGDKSPGLDGFPMTFYHACWHIIKDDLLAVFGELYTEGSIERSINATFLTLLFRRSLMQLSPEGFFGSTRGIRQGDPLSPLLFVVLTEALSRMMSRAVEGGLSVWADDWFEAISVAVVLRIDKIQRDFLWGGLGEGKKFHLVNWSQVCQPIYSLGIRNLRMFNKALWGNGGLAEREKGQWGSKWVGFWTDRWCGSCSLKEAYPELFRITRNKEALVREHLQYHNGEVSWVMNFIRPIQDWEEESISLFLDVLYSSSVKGYGLDKVCWRGSQEKGFQVKSFYRILLPRRVVEGPWKNIWKPKVPTRVAFFVWTAVMDRILTTNNLRRRKVIILDWCCMCKNSGESTSHLLLHCSAARELWTFVFSMFGLQWVMPKDVSDLLACWWVGRGSVPDLFFGWRNWLGKNHPQI</sequence>
<organism evidence="4">
    <name type="scientific">Fagus sylvatica</name>
    <name type="common">Beechnut</name>
    <dbReference type="NCBI Taxonomy" id="28930"/>
    <lineage>
        <taxon>Eukaryota</taxon>
        <taxon>Viridiplantae</taxon>
        <taxon>Streptophyta</taxon>
        <taxon>Embryophyta</taxon>
        <taxon>Tracheophyta</taxon>
        <taxon>Spermatophyta</taxon>
        <taxon>Magnoliopsida</taxon>
        <taxon>eudicotyledons</taxon>
        <taxon>Gunneridae</taxon>
        <taxon>Pentapetalae</taxon>
        <taxon>rosids</taxon>
        <taxon>fabids</taxon>
        <taxon>Fagales</taxon>
        <taxon>Fagaceae</taxon>
        <taxon>Fagus</taxon>
    </lineage>
</organism>
<dbReference type="InterPro" id="IPR005135">
    <property type="entry name" value="Endo/exonuclease/phosphatase"/>
</dbReference>
<protein>
    <recommendedName>
        <fullName evidence="5">Reverse transcriptase domain-containing protein</fullName>
    </recommendedName>
</protein>
<dbReference type="GO" id="GO:0004519">
    <property type="term" value="F:endonuclease activity"/>
    <property type="evidence" value="ECO:0007669"/>
    <property type="project" value="InterPro"/>
</dbReference>
<feature type="compositionally biased region" description="Polar residues" evidence="1">
    <location>
        <begin position="288"/>
        <end position="304"/>
    </location>
</feature>
<name>A0A2N9II52_FAGSY</name>
<dbReference type="InterPro" id="IPR020847">
    <property type="entry name" value="AP_endonuclease_F1_BS"/>
</dbReference>
<dbReference type="InterPro" id="IPR036691">
    <property type="entry name" value="Endo/exonu/phosph_ase_sf"/>
</dbReference>
<proteinExistence type="predicted"/>
<accession>A0A2N9II52</accession>
<feature type="region of interest" description="Disordered" evidence="1">
    <location>
        <begin position="184"/>
        <end position="203"/>
    </location>
</feature>
<dbReference type="PANTHER" id="PTHR33710:SF64">
    <property type="entry name" value="ENDONUCLEASE_EXONUCLEASE_PHOSPHATASE DOMAIN-CONTAINING PROTEIN"/>
    <property type="match status" value="1"/>
</dbReference>
<evidence type="ECO:0000259" key="2">
    <source>
        <dbReference type="Pfam" id="PF03372"/>
    </source>
</evidence>
<dbReference type="Pfam" id="PF03372">
    <property type="entry name" value="Exo_endo_phos"/>
    <property type="match status" value="1"/>
</dbReference>
<dbReference type="SUPFAM" id="SSF56219">
    <property type="entry name" value="DNase I-like"/>
    <property type="match status" value="1"/>
</dbReference>
<dbReference type="GO" id="GO:0006281">
    <property type="term" value="P:DNA repair"/>
    <property type="evidence" value="ECO:0007669"/>
    <property type="project" value="InterPro"/>
</dbReference>
<dbReference type="Gene3D" id="3.10.450.700">
    <property type="match status" value="1"/>
</dbReference>
<evidence type="ECO:0000259" key="3">
    <source>
        <dbReference type="Pfam" id="PF13966"/>
    </source>
</evidence>
<dbReference type="EMBL" id="OIVN01005680">
    <property type="protein sequence ID" value="SPD23601.1"/>
    <property type="molecule type" value="Genomic_DNA"/>
</dbReference>
<dbReference type="Gene3D" id="3.60.10.10">
    <property type="entry name" value="Endonuclease/exonuclease/phosphatase"/>
    <property type="match status" value="1"/>
</dbReference>
<dbReference type="Pfam" id="PF13966">
    <property type="entry name" value="zf-RVT"/>
    <property type="match status" value="1"/>
</dbReference>
<evidence type="ECO:0000256" key="1">
    <source>
        <dbReference type="SAM" id="MobiDB-lite"/>
    </source>
</evidence>
<feature type="region of interest" description="Disordered" evidence="1">
    <location>
        <begin position="318"/>
        <end position="343"/>
    </location>
</feature>
<feature type="domain" description="Endonuclease/exonuclease/phosphatase" evidence="2">
    <location>
        <begin position="548"/>
        <end position="754"/>
    </location>
</feature>
<feature type="region of interest" description="Disordered" evidence="1">
    <location>
        <begin position="288"/>
        <end position="307"/>
    </location>
</feature>
<dbReference type="PROSITE" id="PS00726">
    <property type="entry name" value="AP_NUCLEASE_F1_1"/>
    <property type="match status" value="1"/>
</dbReference>
<evidence type="ECO:0000313" key="4">
    <source>
        <dbReference type="EMBL" id="SPD23601.1"/>
    </source>
</evidence>
<evidence type="ECO:0008006" key="5">
    <source>
        <dbReference type="Google" id="ProtNLM"/>
    </source>
</evidence>
<feature type="domain" description="Reverse transcriptase zinc-binding" evidence="3">
    <location>
        <begin position="1252"/>
        <end position="1336"/>
    </location>
</feature>
<reference evidence="4" key="1">
    <citation type="submission" date="2018-02" db="EMBL/GenBank/DDBJ databases">
        <authorList>
            <person name="Cohen D.B."/>
            <person name="Kent A.D."/>
        </authorList>
    </citation>
    <scope>NUCLEOTIDE SEQUENCE</scope>
</reference>
<dbReference type="PANTHER" id="PTHR33710">
    <property type="entry name" value="BNAC02G09200D PROTEIN"/>
    <property type="match status" value="1"/>
</dbReference>
<dbReference type="GO" id="GO:0003677">
    <property type="term" value="F:DNA binding"/>
    <property type="evidence" value="ECO:0007669"/>
    <property type="project" value="InterPro"/>
</dbReference>
<dbReference type="InterPro" id="IPR026960">
    <property type="entry name" value="RVT-Znf"/>
</dbReference>
<gene>
    <name evidence="4" type="ORF">FSB_LOCUS51483</name>
</gene>